<evidence type="ECO:0000259" key="1">
    <source>
        <dbReference type="PROSITE" id="PS50075"/>
    </source>
</evidence>
<protein>
    <submittedName>
        <fullName evidence="2">Phosphopantetheine-binding protein</fullName>
    </submittedName>
</protein>
<dbReference type="InterPro" id="IPR009081">
    <property type="entry name" value="PP-bd_ACP"/>
</dbReference>
<feature type="domain" description="Carrier" evidence="1">
    <location>
        <begin position="4"/>
        <end position="80"/>
    </location>
</feature>
<dbReference type="SUPFAM" id="SSF47336">
    <property type="entry name" value="ACP-like"/>
    <property type="match status" value="1"/>
</dbReference>
<sequence>MAHNDIRGEILSVLTTIAPEVDADEISDDVLLRDQVDLDSMDWLNFLIGIHKRLQVDIPEADYQSLRTLSDVTDYVTHRLAQSL</sequence>
<proteinExistence type="predicted"/>
<keyword evidence="3" id="KW-1185">Reference proteome</keyword>
<dbReference type="Gene3D" id="1.10.1200.10">
    <property type="entry name" value="ACP-like"/>
    <property type="match status" value="1"/>
</dbReference>
<dbReference type="PROSITE" id="PS50075">
    <property type="entry name" value="CARRIER"/>
    <property type="match status" value="1"/>
</dbReference>
<dbReference type="Pfam" id="PF00550">
    <property type="entry name" value="PP-binding"/>
    <property type="match status" value="1"/>
</dbReference>
<evidence type="ECO:0000313" key="3">
    <source>
        <dbReference type="Proteomes" id="UP001055337"/>
    </source>
</evidence>
<organism evidence="2 3">
    <name type="scientific">Mycolicibacterium crocinum</name>
    <dbReference type="NCBI Taxonomy" id="388459"/>
    <lineage>
        <taxon>Bacteria</taxon>
        <taxon>Bacillati</taxon>
        <taxon>Actinomycetota</taxon>
        <taxon>Actinomycetes</taxon>
        <taxon>Mycobacteriales</taxon>
        <taxon>Mycobacteriaceae</taxon>
        <taxon>Mycolicibacterium</taxon>
    </lineage>
</organism>
<gene>
    <name evidence="2" type="ORF">MI149_12810</name>
</gene>
<accession>A0ABY3TXN8</accession>
<evidence type="ECO:0000313" key="2">
    <source>
        <dbReference type="EMBL" id="ULN43865.1"/>
    </source>
</evidence>
<dbReference type="RefSeq" id="WP_240180007.1">
    <property type="nucleotide sequence ID" value="NZ_CP092362.2"/>
</dbReference>
<dbReference type="Proteomes" id="UP001055337">
    <property type="component" value="Chromosome"/>
</dbReference>
<name>A0ABY3TXN8_9MYCO</name>
<dbReference type="EMBL" id="CP092362">
    <property type="protein sequence ID" value="ULN43865.1"/>
    <property type="molecule type" value="Genomic_DNA"/>
</dbReference>
<dbReference type="InterPro" id="IPR036736">
    <property type="entry name" value="ACP-like_sf"/>
</dbReference>
<reference evidence="2" key="1">
    <citation type="submission" date="2022-08" db="EMBL/GenBank/DDBJ databases">
        <title>Whole genome sequencing of non-tuberculosis mycobacteria type-strains.</title>
        <authorList>
            <person name="Igarashi Y."/>
            <person name="Osugi A."/>
            <person name="Mitarai S."/>
        </authorList>
    </citation>
    <scope>NUCLEOTIDE SEQUENCE</scope>
    <source>
        <strain evidence="2">JCM 16369</strain>
    </source>
</reference>